<evidence type="ECO:0000256" key="2">
    <source>
        <dbReference type="ARBA" id="ARBA00008639"/>
    </source>
</evidence>
<evidence type="ECO:0000256" key="1">
    <source>
        <dbReference type="ARBA" id="ARBA00001933"/>
    </source>
</evidence>
<organism evidence="6 7">
    <name type="scientific">Fluviicoccus keumensis</name>
    <dbReference type="NCBI Taxonomy" id="1435465"/>
    <lineage>
        <taxon>Bacteria</taxon>
        <taxon>Pseudomonadati</taxon>
        <taxon>Pseudomonadota</taxon>
        <taxon>Gammaproteobacteria</taxon>
        <taxon>Moraxellales</taxon>
        <taxon>Moraxellaceae</taxon>
        <taxon>Fluviicoccus</taxon>
    </lineage>
</organism>
<dbReference type="SUPFAM" id="SSF53686">
    <property type="entry name" value="Tryptophan synthase beta subunit-like PLP-dependent enzymes"/>
    <property type="match status" value="1"/>
</dbReference>
<proteinExistence type="inferred from homology"/>
<gene>
    <name evidence="6" type="ORF">EV700_3301</name>
</gene>
<dbReference type="AlphaFoldDB" id="A0A4Q7YGB2"/>
<dbReference type="OrthoDB" id="9801249at2"/>
<evidence type="ECO:0000313" key="7">
    <source>
        <dbReference type="Proteomes" id="UP000292423"/>
    </source>
</evidence>
<dbReference type="PANTHER" id="PTHR43780:SF2">
    <property type="entry name" value="1-AMINOCYCLOPROPANE-1-CARBOXYLATE DEAMINASE-RELATED"/>
    <property type="match status" value="1"/>
</dbReference>
<comment type="similarity">
    <text evidence="2">Belongs to the ACC deaminase/D-cysteine desulfhydrase family.</text>
</comment>
<dbReference type="InterPro" id="IPR036052">
    <property type="entry name" value="TrpB-like_PALP_sf"/>
</dbReference>
<dbReference type="InterPro" id="IPR001926">
    <property type="entry name" value="TrpB-like_PALP"/>
</dbReference>
<dbReference type="Proteomes" id="UP000292423">
    <property type="component" value="Unassembled WGS sequence"/>
</dbReference>
<reference evidence="6 7" key="1">
    <citation type="submission" date="2019-02" db="EMBL/GenBank/DDBJ databases">
        <title>Genomic Encyclopedia of Type Strains, Phase IV (KMG-IV): sequencing the most valuable type-strain genomes for metagenomic binning, comparative biology and taxonomic classification.</title>
        <authorList>
            <person name="Goeker M."/>
        </authorList>
    </citation>
    <scope>NUCLEOTIDE SEQUENCE [LARGE SCALE GENOMIC DNA]</scope>
    <source>
        <strain evidence="6 7">DSM 105135</strain>
    </source>
</reference>
<protein>
    <submittedName>
        <fullName evidence="6">D-cysteine desulfhydrase</fullName>
    </submittedName>
</protein>
<dbReference type="Gene3D" id="3.40.50.1100">
    <property type="match status" value="2"/>
</dbReference>
<keyword evidence="7" id="KW-1185">Reference proteome</keyword>
<dbReference type="RefSeq" id="WP_130415857.1">
    <property type="nucleotide sequence ID" value="NZ_SHKX01000018.1"/>
</dbReference>
<dbReference type="Pfam" id="PF00291">
    <property type="entry name" value="PALP"/>
    <property type="match status" value="1"/>
</dbReference>
<name>A0A4Q7YGB2_9GAMM</name>
<evidence type="ECO:0000256" key="3">
    <source>
        <dbReference type="ARBA" id="ARBA00022898"/>
    </source>
</evidence>
<comment type="caution">
    <text evidence="6">The sequence shown here is derived from an EMBL/GenBank/DDBJ whole genome shotgun (WGS) entry which is preliminary data.</text>
</comment>
<evidence type="ECO:0000259" key="5">
    <source>
        <dbReference type="Pfam" id="PF00291"/>
    </source>
</evidence>
<evidence type="ECO:0000256" key="4">
    <source>
        <dbReference type="PIRSR" id="PIRSR006278-2"/>
    </source>
</evidence>
<evidence type="ECO:0000313" key="6">
    <source>
        <dbReference type="EMBL" id="RZU35349.1"/>
    </source>
</evidence>
<dbReference type="PIRSF" id="PIRSF006278">
    <property type="entry name" value="ACCD_DCysDesulf"/>
    <property type="match status" value="1"/>
</dbReference>
<sequence length="347" mass="37476">MRPLFARYPSLTDVLPCAEFADLPTPVAALGNDGRGWIKRDDLTHPVYGGNKIRKLEFIIGEWRQQQVREVITFGATGTNAGLATALACQQEGIPCRVLLFDQPVSATVRANLQAMQQLGARLDYCGSLFQTALRYYLHPLRLQRGRYFLFAGCANPAATFAYVNAAFELKAQIDDGVLPEPVEIVVPVGSSSTLAGLTLGCRLAGLKTAVIGVRVAPSHLGLIPACTPATVFSQIRTAHAFLNRHIHGGLSFPAPRPILLDDYYGPGYGESTPEALSAIGLFAEQHGIKLEQTYSGKAAACFIDRMRNSAGPVLFWNTFNSRPAGNLPTAAVRYPLSPPLARLLDA</sequence>
<dbReference type="GO" id="GO:0019148">
    <property type="term" value="F:D-cysteine desulfhydrase activity"/>
    <property type="evidence" value="ECO:0007669"/>
    <property type="project" value="TreeGrafter"/>
</dbReference>
<comment type="cofactor">
    <cofactor evidence="1">
        <name>pyridoxal 5'-phosphate</name>
        <dbReference type="ChEBI" id="CHEBI:597326"/>
    </cofactor>
</comment>
<dbReference type="InterPro" id="IPR027278">
    <property type="entry name" value="ACCD_DCysDesulf"/>
</dbReference>
<feature type="modified residue" description="N6-(pyridoxal phosphate)lysine" evidence="4">
    <location>
        <position position="52"/>
    </location>
</feature>
<keyword evidence="3 4" id="KW-0663">Pyridoxal phosphate</keyword>
<dbReference type="EMBL" id="SHKX01000018">
    <property type="protein sequence ID" value="RZU35349.1"/>
    <property type="molecule type" value="Genomic_DNA"/>
</dbReference>
<dbReference type="PANTHER" id="PTHR43780">
    <property type="entry name" value="1-AMINOCYCLOPROPANE-1-CARBOXYLATE DEAMINASE-RELATED"/>
    <property type="match status" value="1"/>
</dbReference>
<feature type="domain" description="Tryptophan synthase beta chain-like PALP" evidence="5">
    <location>
        <begin position="24"/>
        <end position="303"/>
    </location>
</feature>
<accession>A0A4Q7YGB2</accession>